<dbReference type="Proteomes" id="UP000218231">
    <property type="component" value="Unassembled WGS sequence"/>
</dbReference>
<evidence type="ECO:0000313" key="2">
    <source>
        <dbReference type="EMBL" id="PAV75097.1"/>
    </source>
</evidence>
<evidence type="ECO:0000256" key="1">
    <source>
        <dbReference type="SAM" id="MobiDB-lite"/>
    </source>
</evidence>
<feature type="region of interest" description="Disordered" evidence="1">
    <location>
        <begin position="1"/>
        <end position="30"/>
    </location>
</feature>
<name>A0A2A2KML6_9BILA</name>
<dbReference type="AlphaFoldDB" id="A0A2A2KML6"/>
<gene>
    <name evidence="2" type="ORF">WR25_05454</name>
</gene>
<feature type="compositionally biased region" description="Basic and acidic residues" evidence="1">
    <location>
        <begin position="9"/>
        <end position="20"/>
    </location>
</feature>
<protein>
    <recommendedName>
        <fullName evidence="4">C2H2-type domain-containing protein</fullName>
    </recommendedName>
</protein>
<evidence type="ECO:0000313" key="3">
    <source>
        <dbReference type="Proteomes" id="UP000218231"/>
    </source>
</evidence>
<feature type="compositionally biased region" description="Low complexity" evidence="1">
    <location>
        <begin position="21"/>
        <end position="30"/>
    </location>
</feature>
<dbReference type="EMBL" id="LIAE01008212">
    <property type="protein sequence ID" value="PAV75097.1"/>
    <property type="molecule type" value="Genomic_DNA"/>
</dbReference>
<keyword evidence="3" id="KW-1185">Reference proteome</keyword>
<evidence type="ECO:0008006" key="4">
    <source>
        <dbReference type="Google" id="ProtNLM"/>
    </source>
</evidence>
<dbReference type="Gene3D" id="3.30.160.60">
    <property type="entry name" value="Classic Zinc Finger"/>
    <property type="match status" value="1"/>
</dbReference>
<sequence>MSNVQSILRGERNGSEKNEDAQQQPVAAHAAPSAMQPSPFLLLATCSPACHHLARLVVHSDCLFDQRMMEKCFDQTEVKAQDLAEKFNGQESIVRTFKKKSSSVKTSFCQICQKDCVINTNLLFLSHFGLHMRNTHGLVRFSCNACRYTTPHDANIRRHTTAHGEAGRFTDEIEVSFICWLYKN</sequence>
<reference evidence="2 3" key="1">
    <citation type="journal article" date="2017" name="Curr. Biol.">
        <title>Genome architecture and evolution of a unichromosomal asexual nematode.</title>
        <authorList>
            <person name="Fradin H."/>
            <person name="Zegar C."/>
            <person name="Gutwein M."/>
            <person name="Lucas J."/>
            <person name="Kovtun M."/>
            <person name="Corcoran D."/>
            <person name="Baugh L.R."/>
            <person name="Kiontke K."/>
            <person name="Gunsalus K."/>
            <person name="Fitch D.H."/>
            <person name="Piano F."/>
        </authorList>
    </citation>
    <scope>NUCLEOTIDE SEQUENCE [LARGE SCALE GENOMIC DNA]</scope>
    <source>
        <strain evidence="2">PF1309</strain>
    </source>
</reference>
<organism evidence="2 3">
    <name type="scientific">Diploscapter pachys</name>
    <dbReference type="NCBI Taxonomy" id="2018661"/>
    <lineage>
        <taxon>Eukaryota</taxon>
        <taxon>Metazoa</taxon>
        <taxon>Ecdysozoa</taxon>
        <taxon>Nematoda</taxon>
        <taxon>Chromadorea</taxon>
        <taxon>Rhabditida</taxon>
        <taxon>Rhabditina</taxon>
        <taxon>Rhabditomorpha</taxon>
        <taxon>Rhabditoidea</taxon>
        <taxon>Rhabditidae</taxon>
        <taxon>Diploscapter</taxon>
    </lineage>
</organism>
<proteinExistence type="predicted"/>
<comment type="caution">
    <text evidence="2">The sequence shown here is derived from an EMBL/GenBank/DDBJ whole genome shotgun (WGS) entry which is preliminary data.</text>
</comment>
<accession>A0A2A2KML6</accession>